<reference evidence="4 5" key="1">
    <citation type="submission" date="2024-09" db="EMBL/GenBank/DDBJ databases">
        <title>Chromosome-scale assembly of Riccia sorocarpa.</title>
        <authorList>
            <person name="Paukszto L."/>
        </authorList>
    </citation>
    <scope>NUCLEOTIDE SEQUENCE [LARGE SCALE GENOMIC DNA]</scope>
    <source>
        <strain evidence="4">LP-2024</strain>
        <tissue evidence="4">Aerial parts of the thallus</tissue>
    </source>
</reference>
<dbReference type="EMBL" id="JBJQOH010000006">
    <property type="protein sequence ID" value="KAL3682896.1"/>
    <property type="molecule type" value="Genomic_DNA"/>
</dbReference>
<dbReference type="SUPFAM" id="SSF57756">
    <property type="entry name" value="Retrovirus zinc finger-like domains"/>
    <property type="match status" value="1"/>
</dbReference>
<feature type="region of interest" description="Disordered" evidence="2">
    <location>
        <begin position="41"/>
        <end position="131"/>
    </location>
</feature>
<feature type="compositionally biased region" description="Gly residues" evidence="2">
    <location>
        <begin position="349"/>
        <end position="359"/>
    </location>
</feature>
<keyword evidence="1" id="KW-0479">Metal-binding</keyword>
<dbReference type="AlphaFoldDB" id="A0ABD3GW71"/>
<feature type="region of interest" description="Disordered" evidence="2">
    <location>
        <begin position="333"/>
        <end position="447"/>
    </location>
</feature>
<feature type="region of interest" description="Disordered" evidence="2">
    <location>
        <begin position="479"/>
        <end position="588"/>
    </location>
</feature>
<sequence length="1087" mass="123548">MAASLGDRIRTSFEQRLSQVIKARDNNGNVESGKLMASSDIQVPLGSAQGQSTKVNTKSGELSTRNTVSAASGSDIQRGKDYNATEEVDFPPLPTRSQTPPEKRKGVALEHSYASTSKKEEHRQEPRPNAWITRPRLVQNRFRKVDNPYLTPGSMPTRDELEKWLEWSILQDLKVNLTQLRVLGRQIYLMVVANTEERDRLLQASPLDFDGCPVNLAPWTPDYNPKNSRVKRVATWVELPSIDPLFEPLSDKMLAMIGQPTYRTMTRGQNRYPNVRGCVMVEEGKEKHLKLAFQCPWEGVIVQNVKYQEVSNMCFNCKRAGHMAKDCPFPSNNGNGFRQAQKDQNLPGLRGGMNRGGPGRVFSRGLGGSQQIEEDSDDEFLEVKHSKSARGKKEASPIQSEENKKTLPENIEDFGDAGGQGIDQQGVEVTKEEAREASVDDSQKHHDTTQLLEEVGIQMDMAAVLPTFNWADLGEAEMPDAGTRGIKGRSSEVDPNHTPDRGNTSKRRPGKQGNYQRVDTFQELGVKIQGDTRDLTQRTTRQETKDLVERGDPPDLLPNNSRRSLFLSTGDHGAEEDTGDKPEKSAMETKGINYPDEQTGVITSPVHRTRRTSRRTTNHQDRMTVNQLRVASWNVRGLVSNYRTDIVKRWVRRNQKGLHVLALQEVIAQGDVLKKTLKAIIPGGKTIVDYKRNGKSDTVLVLRRSLTVSAEGVSGLGFGAWAVIETCRGEVGILAVHAPGKRRKRARMWQWVKNIIAKGQWLVIGDFNMVESTKDSIGPSVVLRGRELRSWNLCSNQGDLIDSWLTALESKGPWFTRQALHGNRLDQSRLDRIYISNRGEWVDIIPEMVHQGTCSLSDHIPVGATLILEKQNRIRENRRETSYFKMRPGLMMRSGVLQAAEEEWRNHPGRARDERKRWALALGRIRKLLMVERDRQDVETEEVEVLQNMLHKIRTDLQRQDTSRKRVEFEETMKKLRLREKLDAQIARVRCRVKWLQEGDTPSKFFFALLKAKRAQENITVLRTEDGGLITEEEEILEMVQDNYSRLYNYEQEESSVRGKSEEALSLIDGRLTEEQNEILRQYRTKR</sequence>
<dbReference type="GO" id="GO:0008270">
    <property type="term" value="F:zinc ion binding"/>
    <property type="evidence" value="ECO:0007669"/>
    <property type="project" value="UniProtKB-KW"/>
</dbReference>
<dbReference type="InterPro" id="IPR036691">
    <property type="entry name" value="Endo/exonu/phosph_ase_sf"/>
</dbReference>
<feature type="compositionally biased region" description="Basic and acidic residues" evidence="2">
    <location>
        <begin position="117"/>
        <end position="126"/>
    </location>
</feature>
<dbReference type="Gene3D" id="3.60.10.10">
    <property type="entry name" value="Endonuclease/exonuclease/phosphatase"/>
    <property type="match status" value="1"/>
</dbReference>
<evidence type="ECO:0000259" key="3">
    <source>
        <dbReference type="PROSITE" id="PS50158"/>
    </source>
</evidence>
<dbReference type="PANTHER" id="PTHR31286">
    <property type="entry name" value="GLYCINE-RICH CELL WALL STRUCTURAL PROTEIN 1.8-LIKE"/>
    <property type="match status" value="1"/>
</dbReference>
<proteinExistence type="predicted"/>
<accession>A0ABD3GW71</accession>
<feature type="compositionally biased region" description="Basic and acidic residues" evidence="2">
    <location>
        <begin position="429"/>
        <end position="447"/>
    </location>
</feature>
<dbReference type="Pfam" id="PF00098">
    <property type="entry name" value="zf-CCHC"/>
    <property type="match status" value="1"/>
</dbReference>
<name>A0ABD3GW71_9MARC</name>
<dbReference type="InterPro" id="IPR040256">
    <property type="entry name" value="At4g02000-like"/>
</dbReference>
<feature type="domain" description="CCHC-type" evidence="3">
    <location>
        <begin position="314"/>
        <end position="328"/>
    </location>
</feature>
<feature type="compositionally biased region" description="Polar residues" evidence="2">
    <location>
        <begin position="558"/>
        <end position="567"/>
    </location>
</feature>
<dbReference type="PROSITE" id="PS50158">
    <property type="entry name" value="ZF_CCHC"/>
    <property type="match status" value="1"/>
</dbReference>
<feature type="compositionally biased region" description="Polar residues" evidence="2">
    <location>
        <begin position="48"/>
        <end position="75"/>
    </location>
</feature>
<keyword evidence="1" id="KW-0863">Zinc-finger</keyword>
<organism evidence="4 5">
    <name type="scientific">Riccia sorocarpa</name>
    <dbReference type="NCBI Taxonomy" id="122646"/>
    <lineage>
        <taxon>Eukaryota</taxon>
        <taxon>Viridiplantae</taxon>
        <taxon>Streptophyta</taxon>
        <taxon>Embryophyta</taxon>
        <taxon>Marchantiophyta</taxon>
        <taxon>Marchantiopsida</taxon>
        <taxon>Marchantiidae</taxon>
        <taxon>Marchantiales</taxon>
        <taxon>Ricciaceae</taxon>
        <taxon>Riccia</taxon>
    </lineage>
</organism>
<feature type="compositionally biased region" description="Polar residues" evidence="2">
    <location>
        <begin position="333"/>
        <end position="344"/>
    </location>
</feature>
<feature type="compositionally biased region" description="Basic and acidic residues" evidence="2">
    <location>
        <begin position="489"/>
        <end position="500"/>
    </location>
</feature>
<dbReference type="Pfam" id="PF03372">
    <property type="entry name" value="Exo_endo_phos"/>
    <property type="match status" value="1"/>
</dbReference>
<keyword evidence="1" id="KW-0862">Zinc</keyword>
<evidence type="ECO:0000256" key="2">
    <source>
        <dbReference type="SAM" id="MobiDB-lite"/>
    </source>
</evidence>
<evidence type="ECO:0000313" key="5">
    <source>
        <dbReference type="Proteomes" id="UP001633002"/>
    </source>
</evidence>
<dbReference type="SUPFAM" id="SSF56219">
    <property type="entry name" value="DNase I-like"/>
    <property type="match status" value="1"/>
</dbReference>
<dbReference type="InterPro" id="IPR005135">
    <property type="entry name" value="Endo/exonuclease/phosphatase"/>
</dbReference>
<dbReference type="Gene3D" id="4.10.60.10">
    <property type="entry name" value="Zinc finger, CCHC-type"/>
    <property type="match status" value="1"/>
</dbReference>
<feature type="compositionally biased region" description="Basic and acidic residues" evidence="2">
    <location>
        <begin position="572"/>
        <end position="587"/>
    </location>
</feature>
<feature type="compositionally biased region" description="Basic and acidic residues" evidence="2">
    <location>
        <begin position="530"/>
        <end position="553"/>
    </location>
</feature>
<dbReference type="SMART" id="SM00343">
    <property type="entry name" value="ZnF_C2HC"/>
    <property type="match status" value="1"/>
</dbReference>
<evidence type="ECO:0000313" key="4">
    <source>
        <dbReference type="EMBL" id="KAL3682896.1"/>
    </source>
</evidence>
<dbReference type="Proteomes" id="UP001633002">
    <property type="component" value="Unassembled WGS sequence"/>
</dbReference>
<keyword evidence="5" id="KW-1185">Reference proteome</keyword>
<protein>
    <recommendedName>
        <fullName evidence="3">CCHC-type domain-containing protein</fullName>
    </recommendedName>
</protein>
<dbReference type="InterPro" id="IPR001878">
    <property type="entry name" value="Znf_CCHC"/>
</dbReference>
<comment type="caution">
    <text evidence="4">The sequence shown here is derived from an EMBL/GenBank/DDBJ whole genome shotgun (WGS) entry which is preliminary data.</text>
</comment>
<feature type="compositionally biased region" description="Basic and acidic residues" evidence="2">
    <location>
        <begin position="381"/>
        <end position="407"/>
    </location>
</feature>
<gene>
    <name evidence="4" type="ORF">R1sor_000918</name>
</gene>
<evidence type="ECO:0000256" key="1">
    <source>
        <dbReference type="PROSITE-ProRule" id="PRU00047"/>
    </source>
</evidence>
<dbReference type="PANTHER" id="PTHR31286:SF180">
    <property type="entry name" value="OS10G0362600 PROTEIN"/>
    <property type="match status" value="1"/>
</dbReference>
<dbReference type="InterPro" id="IPR036875">
    <property type="entry name" value="Znf_CCHC_sf"/>
</dbReference>